<dbReference type="Pfam" id="PF13407">
    <property type="entry name" value="Peripla_BP_4"/>
    <property type="match status" value="1"/>
</dbReference>
<sequence>MKRFVIGAVSALALMASGMAAEAKPIRVGVTLYGLKAEFMQLWAAAVKESPAVKNGMVEVTVLDGRYDPLVQQDQFSTMISQHYDAIIFAPIDADAGATAVKMAHDAGIPVVGTNTRANTDLLASYVGSDDTLSGYMEAKSVLDKIGCKGNVVIIDGPIGISAQIQRSEGNKKALAECPAGQVKVLAEKTANWSRAEAQSVMEDWLTRFPGQIQGVIGQNDEMALGAIEAIKSQGMNTSDFAIAGIDGITDGLLAVKAGEMTSILQDARAQAQGSLDVAAKLADPSYQPQSDIWQQYPEMKWGDGKEKTYNVPWTKVTTDNVDKLLSFRQKK</sequence>
<proteinExistence type="inferred from homology"/>
<keyword evidence="3 4" id="KW-0732">Signal</keyword>
<dbReference type="EMBL" id="JAUSVK010000001">
    <property type="protein sequence ID" value="MDQ0394891.1"/>
    <property type="molecule type" value="Genomic_DNA"/>
</dbReference>
<keyword evidence="7" id="KW-1185">Reference proteome</keyword>
<dbReference type="CDD" id="cd06313">
    <property type="entry name" value="PBP1_ABC_ThpA_XypA"/>
    <property type="match status" value="1"/>
</dbReference>
<comment type="caution">
    <text evidence="6">The sequence shown here is derived from an EMBL/GenBank/DDBJ whole genome shotgun (WGS) entry which is preliminary data.</text>
</comment>
<dbReference type="SUPFAM" id="SSF53822">
    <property type="entry name" value="Periplasmic binding protein-like I"/>
    <property type="match status" value="1"/>
</dbReference>
<comment type="similarity">
    <text evidence="2">Belongs to the bacterial solute-binding protein 2 family.</text>
</comment>
<evidence type="ECO:0000256" key="3">
    <source>
        <dbReference type="ARBA" id="ARBA00022729"/>
    </source>
</evidence>
<gene>
    <name evidence="6" type="ORF">J3R73_004683</name>
</gene>
<dbReference type="Proteomes" id="UP001237448">
    <property type="component" value="Unassembled WGS sequence"/>
</dbReference>
<evidence type="ECO:0000256" key="2">
    <source>
        <dbReference type="ARBA" id="ARBA00007639"/>
    </source>
</evidence>
<dbReference type="InterPro" id="IPR028082">
    <property type="entry name" value="Peripla_BP_I"/>
</dbReference>
<feature type="chain" id="PRO_5046156605" evidence="4">
    <location>
        <begin position="24"/>
        <end position="332"/>
    </location>
</feature>
<name>A0ABU0FK74_9HYPH</name>
<evidence type="ECO:0000256" key="1">
    <source>
        <dbReference type="ARBA" id="ARBA00004196"/>
    </source>
</evidence>
<accession>A0ABU0FK74</accession>
<dbReference type="Gene3D" id="3.40.50.2300">
    <property type="match status" value="2"/>
</dbReference>
<dbReference type="InterPro" id="IPR025997">
    <property type="entry name" value="SBP_2_dom"/>
</dbReference>
<protein>
    <submittedName>
        <fullName evidence="6">Xylitol transport system substrate-binding protein</fullName>
    </submittedName>
</protein>
<reference evidence="6 7" key="1">
    <citation type="submission" date="2023-07" db="EMBL/GenBank/DDBJ databases">
        <title>Genomic Encyclopedia of Type Strains, Phase IV (KMG-IV): sequencing the most valuable type-strain genomes for metagenomic binning, comparative biology and taxonomic classification.</title>
        <authorList>
            <person name="Goeker M."/>
        </authorList>
    </citation>
    <scope>NUCLEOTIDE SEQUENCE [LARGE SCALE GENOMIC DNA]</scope>
    <source>
        <strain evidence="6 7">DSM 5896</strain>
    </source>
</reference>
<dbReference type="RefSeq" id="WP_307432802.1">
    <property type="nucleotide sequence ID" value="NZ_JAUSVK010000001.1"/>
</dbReference>
<evidence type="ECO:0000259" key="5">
    <source>
        <dbReference type="Pfam" id="PF13407"/>
    </source>
</evidence>
<feature type="domain" description="Periplasmic binding protein" evidence="5">
    <location>
        <begin position="28"/>
        <end position="284"/>
    </location>
</feature>
<evidence type="ECO:0000256" key="4">
    <source>
        <dbReference type="SAM" id="SignalP"/>
    </source>
</evidence>
<dbReference type="PANTHER" id="PTHR46847">
    <property type="entry name" value="D-ALLOSE-BINDING PERIPLASMIC PROTEIN-RELATED"/>
    <property type="match status" value="1"/>
</dbReference>
<organism evidence="6 7">
    <name type="scientific">Labrys monachus</name>
    <dbReference type="NCBI Taxonomy" id="217067"/>
    <lineage>
        <taxon>Bacteria</taxon>
        <taxon>Pseudomonadati</taxon>
        <taxon>Pseudomonadota</taxon>
        <taxon>Alphaproteobacteria</taxon>
        <taxon>Hyphomicrobiales</taxon>
        <taxon>Xanthobacteraceae</taxon>
        <taxon>Labrys</taxon>
    </lineage>
</organism>
<evidence type="ECO:0000313" key="6">
    <source>
        <dbReference type="EMBL" id="MDQ0394891.1"/>
    </source>
</evidence>
<dbReference type="PANTHER" id="PTHR46847:SF1">
    <property type="entry name" value="D-ALLOSE-BINDING PERIPLASMIC PROTEIN-RELATED"/>
    <property type="match status" value="1"/>
</dbReference>
<comment type="subcellular location">
    <subcellularLocation>
        <location evidence="1">Cell envelope</location>
    </subcellularLocation>
</comment>
<evidence type="ECO:0000313" key="7">
    <source>
        <dbReference type="Proteomes" id="UP001237448"/>
    </source>
</evidence>
<feature type="signal peptide" evidence="4">
    <location>
        <begin position="1"/>
        <end position="23"/>
    </location>
</feature>